<sequence length="911" mass="101646">MAEQHVFTEGEKACLKEYWETCSKTPRKNLIKLVKHMNMLNLNPSETSWEYIFFDRMLSDKMVDFLLKMKLRKPYYIKDLAKLEGMKVEETAKFADELVHIGILEYTSDDAGIDLVQMPVFAPGAMENTIMQVSMTEKYPETAPAFLNYILDLQKMVSNFMPMGSALMRAIPVETAIAKEPQKVKYEEVSYWLDKAGESIAVAPCECRRIRRMVGEGTSDLEGEWCINLGKYAESCIRVGKARRITRAEAEDILLKAEERGYVHQVSNIDGPDFSLFLCNCNWDTCMALRTSWYTQSPSFSRSNYVANVEQEKCVACGGCVEVCPQNSVKLGQSLCQEQPVKIKNKKIPDNHLIFGKENWQTDFLTERDNVVPETGTAPCKTNCPAHISVQGYLKKASEGKYAEALELIKRENPFPAVCGSVCARFCEQVCTRGDLDEAVAIDEVKKFIAEQDMKSDVRYIPKKMNQEGKKIAVIGAGPAGLSCAYYLAIYGHQVTVFEKEAKAGGMMQFGMPAFRLDKNVVDAEIEVIKALGVDIKTGVEVGKDITLEELRAHGYQGFYVAIGAQGGRKIGIEGEDSDGVISGIDFLRKVAMKEMNPLHGKVVVVGGGNVAVDVARTARRFGGEEVSMFCLEDREHMPAAADEIEEAEEEQIQMNCGWGPKEILLENGKVKGIVFKKCLSVKDSEGRFNPQYDENDVKTVECDYVLAAIGQSIEWNHLLDGTKVELNRNNTVKADAWTYQTAQKDVFVGGDAYTGPRFAIDAIAAGKEGAESLHRFVWEGHSLTLGRVKRDNYKYIDKDNLVIAEYDNAKRQKPGRDTSKALSFQDERKTFTEEQVKKETARCLGCGAARVDQNICIGCGLCTTRCKFDAISLTRKYDAWGVPYEKLVGAIAKDTVLKVGRTIAGSFKKE</sequence>
<feature type="domain" description="4Fe-4S ferredoxin-type" evidence="4">
    <location>
        <begin position="305"/>
        <end position="334"/>
    </location>
</feature>
<dbReference type="SUPFAM" id="SSF51971">
    <property type="entry name" value="Nucleotide-binding domain"/>
    <property type="match status" value="2"/>
</dbReference>
<name>A0A7R7ELD0_9FIRM</name>
<dbReference type="SUPFAM" id="SSF46548">
    <property type="entry name" value="alpha-helical ferredoxin"/>
    <property type="match status" value="2"/>
</dbReference>
<dbReference type="Pfam" id="PF14691">
    <property type="entry name" value="Fer4_20"/>
    <property type="match status" value="1"/>
</dbReference>
<dbReference type="InterPro" id="IPR017900">
    <property type="entry name" value="4Fe4S_Fe_S_CS"/>
</dbReference>
<keyword evidence="6" id="KW-1185">Reference proteome</keyword>
<keyword evidence="2" id="KW-0408">Iron</keyword>
<dbReference type="Pfam" id="PF00037">
    <property type="entry name" value="Fer4"/>
    <property type="match status" value="2"/>
</dbReference>
<evidence type="ECO:0000259" key="4">
    <source>
        <dbReference type="PROSITE" id="PS51379"/>
    </source>
</evidence>
<dbReference type="RefSeq" id="WP_271712127.1">
    <property type="nucleotide sequence ID" value="NZ_AP024169.1"/>
</dbReference>
<accession>A0A7R7ELD0</accession>
<evidence type="ECO:0000313" key="6">
    <source>
        <dbReference type="Proteomes" id="UP000595897"/>
    </source>
</evidence>
<dbReference type="InterPro" id="IPR017896">
    <property type="entry name" value="4Fe4S_Fe-S-bd"/>
</dbReference>
<dbReference type="InterPro" id="IPR023753">
    <property type="entry name" value="FAD/NAD-binding_dom"/>
</dbReference>
<evidence type="ECO:0000256" key="3">
    <source>
        <dbReference type="ARBA" id="ARBA00023014"/>
    </source>
</evidence>
<dbReference type="GO" id="GO:0051536">
    <property type="term" value="F:iron-sulfur cluster binding"/>
    <property type="evidence" value="ECO:0007669"/>
    <property type="project" value="UniProtKB-KW"/>
</dbReference>
<dbReference type="EMBL" id="AP024169">
    <property type="protein sequence ID" value="BCN30975.1"/>
    <property type="molecule type" value="Genomic_DNA"/>
</dbReference>
<dbReference type="Gene3D" id="1.10.1060.10">
    <property type="entry name" value="Alpha-helical ferredoxin"/>
    <property type="match status" value="1"/>
</dbReference>
<keyword evidence="3" id="KW-0411">Iron-sulfur</keyword>
<dbReference type="InterPro" id="IPR036188">
    <property type="entry name" value="FAD/NAD-bd_sf"/>
</dbReference>
<dbReference type="AlphaFoldDB" id="A0A7R7ELD0"/>
<evidence type="ECO:0000256" key="1">
    <source>
        <dbReference type="ARBA" id="ARBA00022723"/>
    </source>
</evidence>
<dbReference type="InterPro" id="IPR009051">
    <property type="entry name" value="Helical_ferredxn"/>
</dbReference>
<dbReference type="PANTHER" id="PTHR42783:SF3">
    <property type="entry name" value="GLUTAMATE SYNTHASE [NADPH] SMALL CHAIN-RELATED"/>
    <property type="match status" value="1"/>
</dbReference>
<feature type="domain" description="4Fe-4S ferredoxin-type" evidence="4">
    <location>
        <begin position="848"/>
        <end position="877"/>
    </location>
</feature>
<dbReference type="GO" id="GO:0046872">
    <property type="term" value="F:metal ion binding"/>
    <property type="evidence" value="ECO:0007669"/>
    <property type="project" value="UniProtKB-KW"/>
</dbReference>
<dbReference type="InterPro" id="IPR028261">
    <property type="entry name" value="DPD_II"/>
</dbReference>
<dbReference type="GO" id="GO:0016491">
    <property type="term" value="F:oxidoreductase activity"/>
    <property type="evidence" value="ECO:0007669"/>
    <property type="project" value="InterPro"/>
</dbReference>
<organism evidence="5 6">
    <name type="scientific">Anaeromicropila herbilytica</name>
    <dbReference type="NCBI Taxonomy" id="2785025"/>
    <lineage>
        <taxon>Bacteria</taxon>
        <taxon>Bacillati</taxon>
        <taxon>Bacillota</taxon>
        <taxon>Clostridia</taxon>
        <taxon>Lachnospirales</taxon>
        <taxon>Lachnospiraceae</taxon>
        <taxon>Anaeromicropila</taxon>
    </lineage>
</organism>
<dbReference type="Pfam" id="PF07992">
    <property type="entry name" value="Pyr_redox_2"/>
    <property type="match status" value="1"/>
</dbReference>
<proteinExistence type="predicted"/>
<evidence type="ECO:0000313" key="5">
    <source>
        <dbReference type="EMBL" id="BCN30975.1"/>
    </source>
</evidence>
<gene>
    <name evidence="5" type="ORF">bsdtb5_22700</name>
</gene>
<reference evidence="5 6" key="1">
    <citation type="submission" date="2020-11" db="EMBL/GenBank/DDBJ databases">
        <title>Draft genome sequencing of a Lachnospiraceae strain isolated from anoxic soil subjected to BSD treatment.</title>
        <authorList>
            <person name="Uek A."/>
            <person name="Tonouchi A."/>
        </authorList>
    </citation>
    <scope>NUCLEOTIDE SEQUENCE [LARGE SCALE GENOMIC DNA]</scope>
    <source>
        <strain evidence="5 6">TB5</strain>
    </source>
</reference>
<evidence type="ECO:0000256" key="2">
    <source>
        <dbReference type="ARBA" id="ARBA00023004"/>
    </source>
</evidence>
<dbReference type="KEGG" id="ahb:bsdtb5_22700"/>
<dbReference type="PRINTS" id="PR00419">
    <property type="entry name" value="ADXRDTASE"/>
</dbReference>
<keyword evidence="1" id="KW-0479">Metal-binding</keyword>
<dbReference type="PROSITE" id="PS00198">
    <property type="entry name" value="4FE4S_FER_1"/>
    <property type="match status" value="1"/>
</dbReference>
<dbReference type="SUPFAM" id="SSF54862">
    <property type="entry name" value="4Fe-4S ferredoxins"/>
    <property type="match status" value="1"/>
</dbReference>
<dbReference type="Gene3D" id="3.30.70.3270">
    <property type="match status" value="1"/>
</dbReference>
<dbReference type="PANTHER" id="PTHR42783">
    <property type="entry name" value="GLUTAMATE SYNTHASE [NADPH] SMALL CHAIN"/>
    <property type="match status" value="1"/>
</dbReference>
<dbReference type="Proteomes" id="UP000595897">
    <property type="component" value="Chromosome"/>
</dbReference>
<protein>
    <submittedName>
        <fullName evidence="5">Pyridine nucleotide-disulfide oxidoreductase</fullName>
    </submittedName>
</protein>
<dbReference type="PROSITE" id="PS51379">
    <property type="entry name" value="4FE4S_FER_2"/>
    <property type="match status" value="2"/>
</dbReference>
<dbReference type="Gene3D" id="3.50.50.60">
    <property type="entry name" value="FAD/NAD(P)-binding domain"/>
    <property type="match status" value="2"/>
</dbReference>